<dbReference type="GO" id="GO:0005886">
    <property type="term" value="C:plasma membrane"/>
    <property type="evidence" value="ECO:0007669"/>
    <property type="project" value="UniProtKB-SubCell"/>
</dbReference>
<feature type="transmembrane region" description="Helical" evidence="19">
    <location>
        <begin position="53"/>
        <end position="71"/>
    </location>
</feature>
<evidence type="ECO:0000256" key="12">
    <source>
        <dbReference type="ARBA" id="ARBA00022989"/>
    </source>
</evidence>
<evidence type="ECO:0000256" key="4">
    <source>
        <dbReference type="ARBA" id="ARBA00010561"/>
    </source>
</evidence>
<keyword evidence="12 19" id="KW-1133">Transmembrane helix</keyword>
<feature type="transmembrane region" description="Helical" evidence="19">
    <location>
        <begin position="105"/>
        <end position="128"/>
    </location>
</feature>
<keyword evidence="21" id="KW-1185">Reference proteome</keyword>
<evidence type="ECO:0000256" key="10">
    <source>
        <dbReference type="ARBA" id="ARBA00022692"/>
    </source>
</evidence>
<evidence type="ECO:0000256" key="5">
    <source>
        <dbReference type="ARBA" id="ARBA00013200"/>
    </source>
</evidence>
<feature type="transmembrane region" description="Helical" evidence="19">
    <location>
        <begin position="30"/>
        <end position="47"/>
    </location>
</feature>
<dbReference type="EMBL" id="BJXX01000043">
    <property type="protein sequence ID" value="GEN33404.1"/>
    <property type="molecule type" value="Genomic_DNA"/>
</dbReference>
<evidence type="ECO:0000256" key="7">
    <source>
        <dbReference type="ARBA" id="ARBA00022475"/>
    </source>
</evidence>
<comment type="subcellular location">
    <subcellularLocation>
        <location evidence="2 19">Cell membrane</location>
        <topology evidence="2 19">Multi-pass membrane protein</topology>
    </subcellularLocation>
</comment>
<dbReference type="PANTHER" id="PTHR34148:SF1">
    <property type="entry name" value="ADENOSYLCOBINAMIDE-GDP RIBAZOLETRANSFERASE"/>
    <property type="match status" value="1"/>
</dbReference>
<evidence type="ECO:0000256" key="13">
    <source>
        <dbReference type="ARBA" id="ARBA00023136"/>
    </source>
</evidence>
<dbReference type="RefSeq" id="WP_146808694.1">
    <property type="nucleotide sequence ID" value="NZ_BJXX01000043.1"/>
</dbReference>
<comment type="function">
    <text evidence="14 19">Joins adenosylcobinamide-GDP and alpha-ribazole to generate adenosylcobalamin (Ado-cobalamin). Also synthesizes adenosylcobalamin 5'-phosphate from adenosylcobinamide-GDP and alpha-ribazole 5'-phosphate.</text>
</comment>
<comment type="cofactor">
    <cofactor evidence="1 19">
        <name>Mg(2+)</name>
        <dbReference type="ChEBI" id="CHEBI:18420"/>
    </cofactor>
</comment>
<evidence type="ECO:0000256" key="9">
    <source>
        <dbReference type="ARBA" id="ARBA00022679"/>
    </source>
</evidence>
<comment type="pathway">
    <text evidence="3 19">Cofactor biosynthesis; adenosylcobalamin biosynthesis; adenosylcobalamin from cob(II)yrinate a,c-diamide: step 7/7.</text>
</comment>
<keyword evidence="13 19" id="KW-0472">Membrane</keyword>
<feature type="transmembrane region" description="Helical" evidence="19">
    <location>
        <begin position="175"/>
        <end position="207"/>
    </location>
</feature>
<name>A0A511V3C6_9BACL</name>
<dbReference type="UniPathway" id="UPA00148">
    <property type="reaction ID" value="UER00238"/>
</dbReference>
<evidence type="ECO:0000256" key="2">
    <source>
        <dbReference type="ARBA" id="ARBA00004651"/>
    </source>
</evidence>
<evidence type="ECO:0000256" key="19">
    <source>
        <dbReference type="HAMAP-Rule" id="MF_00719"/>
    </source>
</evidence>
<evidence type="ECO:0000256" key="8">
    <source>
        <dbReference type="ARBA" id="ARBA00022573"/>
    </source>
</evidence>
<organism evidence="20 21">
    <name type="scientific">Aneurinibacillus danicus</name>
    <dbReference type="NCBI Taxonomy" id="267746"/>
    <lineage>
        <taxon>Bacteria</taxon>
        <taxon>Bacillati</taxon>
        <taxon>Bacillota</taxon>
        <taxon>Bacilli</taxon>
        <taxon>Bacillales</taxon>
        <taxon>Paenibacillaceae</taxon>
        <taxon>Aneurinibacillus group</taxon>
        <taxon>Aneurinibacillus</taxon>
    </lineage>
</organism>
<dbReference type="OrthoDB" id="9794626at2"/>
<dbReference type="Pfam" id="PF02654">
    <property type="entry name" value="CobS"/>
    <property type="match status" value="1"/>
</dbReference>
<keyword evidence="11 19" id="KW-0460">Magnesium</keyword>
<dbReference type="Proteomes" id="UP000321157">
    <property type="component" value="Unassembled WGS sequence"/>
</dbReference>
<comment type="caution">
    <text evidence="20">The sequence shown here is derived from an EMBL/GenBank/DDBJ whole genome shotgun (WGS) entry which is preliminary data.</text>
</comment>
<evidence type="ECO:0000256" key="15">
    <source>
        <dbReference type="ARBA" id="ARBA00032605"/>
    </source>
</evidence>
<accession>A0A511V3C6</accession>
<evidence type="ECO:0000256" key="1">
    <source>
        <dbReference type="ARBA" id="ARBA00001946"/>
    </source>
</evidence>
<dbReference type="GO" id="GO:0051073">
    <property type="term" value="F:adenosylcobinamide-GDP ribazoletransferase activity"/>
    <property type="evidence" value="ECO:0007669"/>
    <property type="project" value="UniProtKB-UniRule"/>
</dbReference>
<dbReference type="HAMAP" id="MF_00719">
    <property type="entry name" value="CobS"/>
    <property type="match status" value="1"/>
</dbReference>
<evidence type="ECO:0000256" key="14">
    <source>
        <dbReference type="ARBA" id="ARBA00025228"/>
    </source>
</evidence>
<proteinExistence type="inferred from homology"/>
<evidence type="ECO:0000256" key="18">
    <source>
        <dbReference type="ARBA" id="ARBA00049504"/>
    </source>
</evidence>
<keyword evidence="9 19" id="KW-0808">Transferase</keyword>
<evidence type="ECO:0000256" key="11">
    <source>
        <dbReference type="ARBA" id="ARBA00022842"/>
    </source>
</evidence>
<comment type="catalytic activity">
    <reaction evidence="17 19">
        <text>alpha-ribazole + adenosylcob(III)inamide-GDP = adenosylcob(III)alamin + GMP + H(+)</text>
        <dbReference type="Rhea" id="RHEA:16049"/>
        <dbReference type="ChEBI" id="CHEBI:10329"/>
        <dbReference type="ChEBI" id="CHEBI:15378"/>
        <dbReference type="ChEBI" id="CHEBI:18408"/>
        <dbReference type="ChEBI" id="CHEBI:58115"/>
        <dbReference type="ChEBI" id="CHEBI:60487"/>
        <dbReference type="EC" id="2.7.8.26"/>
    </reaction>
</comment>
<dbReference type="EC" id="2.7.8.26" evidence="5 19"/>
<dbReference type="AlphaFoldDB" id="A0A511V3C6"/>
<evidence type="ECO:0000256" key="16">
    <source>
        <dbReference type="ARBA" id="ARBA00032853"/>
    </source>
</evidence>
<dbReference type="PANTHER" id="PTHR34148">
    <property type="entry name" value="ADENOSYLCOBINAMIDE-GDP RIBAZOLETRANSFERASE"/>
    <property type="match status" value="1"/>
</dbReference>
<protein>
    <recommendedName>
        <fullName evidence="6 19">Adenosylcobinamide-GDP ribazoletransferase</fullName>
        <ecNumber evidence="5 19">2.7.8.26</ecNumber>
    </recommendedName>
    <alternativeName>
        <fullName evidence="16 19">Cobalamin synthase</fullName>
    </alternativeName>
    <alternativeName>
        <fullName evidence="15 19">Cobalamin-5'-phosphate synthase</fullName>
    </alternativeName>
</protein>
<sequence length="247" mass="26775">MNAFFHAVAFLTRIPVPYLSKDAKDWQHSVAFYPAVGLLLGFLLWGSSWLVGWLLPAPLAAVLTLTLWIYSTGALHLDGWMDLADGLGSHRDREKIFAIMKDSRVGAMGVTAAILLFMVKITALYEIITGHLNFWLLLPPLLARTALVGAIWFWPYITEKGLGTGLRGGLSGWKVALGFVLALGITAVLYNGAGIFVLVVAGFGSWLFLRGVSRRLGGLTGDCYGALVEWTEAAALVCIIAAGRLWP</sequence>
<gene>
    <name evidence="19 20" type="primary">cobS</name>
    <name evidence="20" type="ORF">ADA01nite_08640</name>
</gene>
<feature type="transmembrane region" description="Helical" evidence="19">
    <location>
        <begin position="134"/>
        <end position="154"/>
    </location>
</feature>
<keyword evidence="8 19" id="KW-0169">Cobalamin biosynthesis</keyword>
<evidence type="ECO:0000313" key="20">
    <source>
        <dbReference type="EMBL" id="GEN33404.1"/>
    </source>
</evidence>
<dbReference type="NCBIfam" id="TIGR00317">
    <property type="entry name" value="cobS"/>
    <property type="match status" value="1"/>
</dbReference>
<reference evidence="20 21" key="1">
    <citation type="submission" date="2019-07" db="EMBL/GenBank/DDBJ databases">
        <title>Whole genome shotgun sequence of Aneurinibacillus danicus NBRC 102444.</title>
        <authorList>
            <person name="Hosoyama A."/>
            <person name="Uohara A."/>
            <person name="Ohji S."/>
            <person name="Ichikawa N."/>
        </authorList>
    </citation>
    <scope>NUCLEOTIDE SEQUENCE [LARGE SCALE GENOMIC DNA]</scope>
    <source>
        <strain evidence="20 21">NBRC 102444</strain>
    </source>
</reference>
<evidence type="ECO:0000313" key="21">
    <source>
        <dbReference type="Proteomes" id="UP000321157"/>
    </source>
</evidence>
<keyword evidence="7 19" id="KW-1003">Cell membrane</keyword>
<evidence type="ECO:0000256" key="17">
    <source>
        <dbReference type="ARBA" id="ARBA00048623"/>
    </source>
</evidence>
<comment type="similarity">
    <text evidence="4 19">Belongs to the CobS family.</text>
</comment>
<keyword evidence="10 19" id="KW-0812">Transmembrane</keyword>
<evidence type="ECO:0000256" key="6">
    <source>
        <dbReference type="ARBA" id="ARBA00015850"/>
    </source>
</evidence>
<dbReference type="InterPro" id="IPR003805">
    <property type="entry name" value="CobS"/>
</dbReference>
<comment type="catalytic activity">
    <reaction evidence="18 19">
        <text>alpha-ribazole 5'-phosphate + adenosylcob(III)inamide-GDP = adenosylcob(III)alamin 5'-phosphate + GMP + H(+)</text>
        <dbReference type="Rhea" id="RHEA:23560"/>
        <dbReference type="ChEBI" id="CHEBI:15378"/>
        <dbReference type="ChEBI" id="CHEBI:57918"/>
        <dbReference type="ChEBI" id="CHEBI:58115"/>
        <dbReference type="ChEBI" id="CHEBI:60487"/>
        <dbReference type="ChEBI" id="CHEBI:60493"/>
        <dbReference type="EC" id="2.7.8.26"/>
    </reaction>
</comment>
<dbReference type="GO" id="GO:0009236">
    <property type="term" value="P:cobalamin biosynthetic process"/>
    <property type="evidence" value="ECO:0007669"/>
    <property type="project" value="UniProtKB-UniRule"/>
</dbReference>
<dbReference type="GO" id="GO:0008818">
    <property type="term" value="F:cobalamin 5'-phosphate synthase activity"/>
    <property type="evidence" value="ECO:0007669"/>
    <property type="project" value="UniProtKB-UniRule"/>
</dbReference>
<evidence type="ECO:0000256" key="3">
    <source>
        <dbReference type="ARBA" id="ARBA00004663"/>
    </source>
</evidence>